<dbReference type="EC" id="2.1.1.-" evidence="6"/>
<dbReference type="GO" id="GO:0008168">
    <property type="term" value="F:methyltransferase activity"/>
    <property type="evidence" value="ECO:0007669"/>
    <property type="project" value="UniProtKB-KW"/>
</dbReference>
<comment type="caution">
    <text evidence="6">The sequence shown here is derived from an EMBL/GenBank/DDBJ whole genome shotgun (WGS) entry which is preliminary data.</text>
</comment>
<organism evidence="6 7">
    <name type="scientific">Bacterioplanoides pacificum</name>
    <dbReference type="NCBI Taxonomy" id="1171596"/>
    <lineage>
        <taxon>Bacteria</taxon>
        <taxon>Pseudomonadati</taxon>
        <taxon>Pseudomonadota</taxon>
        <taxon>Gammaproteobacteria</taxon>
        <taxon>Oceanospirillales</taxon>
        <taxon>Oceanospirillaceae</taxon>
        <taxon>Bacterioplanoides</taxon>
    </lineage>
</organism>
<evidence type="ECO:0000256" key="3">
    <source>
        <dbReference type="ARBA" id="ARBA00022679"/>
    </source>
</evidence>
<dbReference type="Proteomes" id="UP001595722">
    <property type="component" value="Unassembled WGS sequence"/>
</dbReference>
<name>A0ABV7VVJ8_9GAMM</name>
<comment type="similarity">
    <text evidence="1">Belongs to the CFA/CMAS family.</text>
</comment>
<dbReference type="CDD" id="cd02440">
    <property type="entry name" value="AdoMet_MTases"/>
    <property type="match status" value="1"/>
</dbReference>
<sequence length="431" mass="48621">MKSTTVKSTPSTQPSMHWIDRLCRNGLFSTLEKLHTGSLTIVEGDQRFVFGQPENNGDYAKHQCEIEIHDFEAYRNIALYGSVGAGEAYMTADWSSPDLPMVIRVLALNKDVVDQIDGGWATVGKVALQFFHQLNKNTEKGSKRNIAAHYDLGNDMFELFLDPTMMYSSGIFPSDDATMEEASVYKLDRICQKLDLKPGDHLVEIGTGWGSMAIHAAKHYGCHVTTTTISEEQFAWAEDKVRAEGLQDNITLLKQDYRVLASERAGQFDKLVSIEMIEAVGYQYLNTYIDACSALLKDNGVALIQAITIDDQRYEQAKTEVDFIKRYIFPGSFIPCVTAIQNAVTQASDMKMTHMEDITPHYARTLAAWRERFLANRDAIKALGYDDTFIRLWDFYFAYCEGGFAERVIGDVQLMFAKPRNRRTPVLGKLA</sequence>
<evidence type="ECO:0000256" key="1">
    <source>
        <dbReference type="ARBA" id="ARBA00010815"/>
    </source>
</evidence>
<evidence type="ECO:0000256" key="5">
    <source>
        <dbReference type="ARBA" id="ARBA00023098"/>
    </source>
</evidence>
<keyword evidence="4" id="KW-0949">S-adenosyl-L-methionine</keyword>
<dbReference type="Pfam" id="PF02353">
    <property type="entry name" value="CMAS"/>
    <property type="match status" value="1"/>
</dbReference>
<dbReference type="InterPro" id="IPR050723">
    <property type="entry name" value="CFA/CMAS"/>
</dbReference>
<dbReference type="SUPFAM" id="SSF53335">
    <property type="entry name" value="S-adenosyl-L-methionine-dependent methyltransferases"/>
    <property type="match status" value="1"/>
</dbReference>
<dbReference type="RefSeq" id="WP_376868007.1">
    <property type="nucleotide sequence ID" value="NZ_JBHRYB010000015.1"/>
</dbReference>
<dbReference type="PANTHER" id="PTHR43667:SF2">
    <property type="entry name" value="FATTY ACID C-METHYL TRANSFERASE"/>
    <property type="match status" value="1"/>
</dbReference>
<dbReference type="PIRSF" id="PIRSF003085">
    <property type="entry name" value="CMAS"/>
    <property type="match status" value="1"/>
</dbReference>
<evidence type="ECO:0000256" key="2">
    <source>
        <dbReference type="ARBA" id="ARBA00022603"/>
    </source>
</evidence>
<dbReference type="InterPro" id="IPR029063">
    <property type="entry name" value="SAM-dependent_MTases_sf"/>
</dbReference>
<proteinExistence type="inferred from homology"/>
<keyword evidence="7" id="KW-1185">Reference proteome</keyword>
<keyword evidence="5" id="KW-0443">Lipid metabolism</keyword>
<keyword evidence="2 6" id="KW-0489">Methyltransferase</keyword>
<dbReference type="EMBL" id="JBHRYB010000015">
    <property type="protein sequence ID" value="MFC3681543.1"/>
    <property type="molecule type" value="Genomic_DNA"/>
</dbReference>
<keyword evidence="3 6" id="KW-0808">Transferase</keyword>
<dbReference type="Gene3D" id="3.40.50.150">
    <property type="entry name" value="Vaccinia Virus protein VP39"/>
    <property type="match status" value="1"/>
</dbReference>
<dbReference type="GO" id="GO:0032259">
    <property type="term" value="P:methylation"/>
    <property type="evidence" value="ECO:0007669"/>
    <property type="project" value="UniProtKB-KW"/>
</dbReference>
<dbReference type="PANTHER" id="PTHR43667">
    <property type="entry name" value="CYCLOPROPANE-FATTY-ACYL-PHOSPHOLIPID SYNTHASE"/>
    <property type="match status" value="1"/>
</dbReference>
<protein>
    <submittedName>
        <fullName evidence="6">Class I SAM-dependent methyltransferase</fullName>
        <ecNumber evidence="6">2.1.1.-</ecNumber>
    </submittedName>
</protein>
<accession>A0ABV7VVJ8</accession>
<reference evidence="7" key="1">
    <citation type="journal article" date="2019" name="Int. J. Syst. Evol. Microbiol.">
        <title>The Global Catalogue of Microorganisms (GCM) 10K type strain sequencing project: providing services to taxonomists for standard genome sequencing and annotation.</title>
        <authorList>
            <consortium name="The Broad Institute Genomics Platform"/>
            <consortium name="The Broad Institute Genome Sequencing Center for Infectious Disease"/>
            <person name="Wu L."/>
            <person name="Ma J."/>
        </authorList>
    </citation>
    <scope>NUCLEOTIDE SEQUENCE [LARGE SCALE GENOMIC DNA]</scope>
    <source>
        <strain evidence="7">KCTC 42424</strain>
    </source>
</reference>
<evidence type="ECO:0000313" key="7">
    <source>
        <dbReference type="Proteomes" id="UP001595722"/>
    </source>
</evidence>
<evidence type="ECO:0000313" key="6">
    <source>
        <dbReference type="EMBL" id="MFC3681543.1"/>
    </source>
</evidence>
<evidence type="ECO:0000256" key="4">
    <source>
        <dbReference type="ARBA" id="ARBA00022691"/>
    </source>
</evidence>
<gene>
    <name evidence="6" type="ORF">ACFOMG_15670</name>
</gene>
<dbReference type="InterPro" id="IPR003333">
    <property type="entry name" value="CMAS"/>
</dbReference>